<name>A0A1X6PFB1_PORUM</name>
<keyword evidence="8" id="KW-1185">Reference proteome</keyword>
<feature type="transmembrane region" description="Helical" evidence="6">
    <location>
        <begin position="174"/>
        <end position="193"/>
    </location>
</feature>
<feature type="transmembrane region" description="Helical" evidence="6">
    <location>
        <begin position="114"/>
        <end position="133"/>
    </location>
</feature>
<feature type="compositionally biased region" description="Low complexity" evidence="5">
    <location>
        <begin position="429"/>
        <end position="446"/>
    </location>
</feature>
<dbReference type="AlphaFoldDB" id="A0A1X6PFB1"/>
<dbReference type="GO" id="GO:0016020">
    <property type="term" value="C:membrane"/>
    <property type="evidence" value="ECO:0007669"/>
    <property type="project" value="UniProtKB-SubCell"/>
</dbReference>
<keyword evidence="4 6" id="KW-0472">Membrane</keyword>
<dbReference type="NCBIfam" id="TIGR03718">
    <property type="entry name" value="R_switched_Alx"/>
    <property type="match status" value="1"/>
</dbReference>
<feature type="transmembrane region" description="Helical" evidence="6">
    <location>
        <begin position="329"/>
        <end position="349"/>
    </location>
</feature>
<feature type="compositionally biased region" description="Low complexity" evidence="5">
    <location>
        <begin position="525"/>
        <end position="535"/>
    </location>
</feature>
<reference evidence="7 8" key="1">
    <citation type="submission" date="2017-03" db="EMBL/GenBank/DDBJ databases">
        <title>WGS assembly of Porphyra umbilicalis.</title>
        <authorList>
            <person name="Brawley S.H."/>
            <person name="Blouin N.A."/>
            <person name="Ficko-Blean E."/>
            <person name="Wheeler G.L."/>
            <person name="Lohr M."/>
            <person name="Goodson H.V."/>
            <person name="Jenkins J.W."/>
            <person name="Blaby-Haas C.E."/>
            <person name="Helliwell K.E."/>
            <person name="Chan C."/>
            <person name="Marriage T."/>
            <person name="Bhattacharya D."/>
            <person name="Klein A.S."/>
            <person name="Badis Y."/>
            <person name="Brodie J."/>
            <person name="Cao Y."/>
            <person name="Collen J."/>
            <person name="Dittami S.M."/>
            <person name="Gachon C.M."/>
            <person name="Green B.R."/>
            <person name="Karpowicz S."/>
            <person name="Kim J.W."/>
            <person name="Kudahl U."/>
            <person name="Lin S."/>
            <person name="Michel G."/>
            <person name="Mittag M."/>
            <person name="Olson B.J."/>
            <person name="Pangilinan J."/>
            <person name="Peng Y."/>
            <person name="Qiu H."/>
            <person name="Shu S."/>
            <person name="Singer J.T."/>
            <person name="Smith A.G."/>
            <person name="Sprecher B.N."/>
            <person name="Wagner V."/>
            <person name="Wang W."/>
            <person name="Wang Z.-Y."/>
            <person name="Yan J."/>
            <person name="Yarish C."/>
            <person name="Zoeuner-Riek S."/>
            <person name="Zhuang Y."/>
            <person name="Zou Y."/>
            <person name="Lindquist E.A."/>
            <person name="Grimwood J."/>
            <person name="Barry K."/>
            <person name="Rokhsar D.S."/>
            <person name="Schmutz J."/>
            <person name="Stiller J.W."/>
            <person name="Grossman A.R."/>
            <person name="Prochnik S.E."/>
        </authorList>
    </citation>
    <scope>NUCLEOTIDE SEQUENCE [LARGE SCALE GENOMIC DNA]</scope>
    <source>
        <strain evidence="7">4086291</strain>
    </source>
</reference>
<feature type="compositionally biased region" description="Basic residues" evidence="5">
    <location>
        <begin position="451"/>
        <end position="460"/>
    </location>
</feature>
<sequence length="850" mass="88432">MAVAFAGAAAPLIGRQASAAAGLRACRARALVGGASLPARARRGGSRYARRPAQPAMAVGEEAETKTTPPPPALSGTDAASPTPTSGNGVSGNGAVVDGADAKADLTKDITQTVAWVVAAAAVAAGVGYWLGVDRGLEFVAAYVVEYSLSVDNLLVFLILFQHFNVPRPLQTRVLKWGIIGAITFRGIMIVAGEALTHRFEWVTVLFGIVLFVSAAKLILPGGEEEEDIEANSTVRFARRLLPFSDAYDGDRFFTTGADGARLATPLMLVLLSVEFSDVVFALDSVPAVLGISSNTFVIYASNVMAILGLRSLYFVLADAIGDLRFLQPALAVVLGFVGGKMVAGVGGYEVGILPSLGVIAACLGGGGRVAPLPEVAGPSAPATRGGTPPDTAGGARPPPRASTRALAQRRVAASARPRTPPAAPPSRPAAAAAVGRPRHAAGAPSGDDRRRRRGRRRRGPPVARLARRGVPCADGAAAAAAAADTAAVAGGTGGGRAPCPYPRRVPCRTCRRRGDAPVAAVDAPLRGGRRAAPPGRRRRCCGGGARPGRPRTAARPGRGRLTSGAAAPPRRVGALDADGRVGDAAPRRSAQPPRGDPRAAAGPRGWGRPRGRPNTTGARACAPPHALRRPDAGGAAARIVGAAAPPRGRAPPAVPLPADGQRHVGVGPRCRRHGAVAAVLSLPRWPAPADGGCAATALRSPRRRRRSHAPAIFAAARAAEAGATWRAKQPMSRVPLPSKRRDQPSTHLHVSLFLTFHPPVALSFFLPLLPSPQQPHEKRVENLALAVRRYLRYQWTEESRPVSYSPVNESLATTTHCTDLQAGKFRTIMAMKYIPTRTEPYSATCFVVT</sequence>
<evidence type="ECO:0000256" key="4">
    <source>
        <dbReference type="ARBA" id="ARBA00023136"/>
    </source>
</evidence>
<evidence type="ECO:0000256" key="1">
    <source>
        <dbReference type="ARBA" id="ARBA00004141"/>
    </source>
</evidence>
<feature type="compositionally biased region" description="Low complexity" evidence="5">
    <location>
        <begin position="551"/>
        <end position="563"/>
    </location>
</feature>
<protein>
    <submittedName>
        <fullName evidence="7">Uncharacterized protein</fullName>
    </submittedName>
</protein>
<dbReference type="InterPro" id="IPR005496">
    <property type="entry name" value="Integral_membrane_TerC"/>
</dbReference>
<feature type="transmembrane region" description="Helical" evidence="6">
    <location>
        <begin position="140"/>
        <end position="162"/>
    </location>
</feature>
<organism evidence="7 8">
    <name type="scientific">Porphyra umbilicalis</name>
    <name type="common">Purple laver</name>
    <name type="synonym">Red alga</name>
    <dbReference type="NCBI Taxonomy" id="2786"/>
    <lineage>
        <taxon>Eukaryota</taxon>
        <taxon>Rhodophyta</taxon>
        <taxon>Bangiophyceae</taxon>
        <taxon>Bangiales</taxon>
        <taxon>Bangiaceae</taxon>
        <taxon>Porphyra</taxon>
    </lineage>
</organism>
<dbReference type="Proteomes" id="UP000218209">
    <property type="component" value="Unassembled WGS sequence"/>
</dbReference>
<dbReference type="OrthoDB" id="417520at2759"/>
<feature type="region of interest" description="Disordered" evidence="5">
    <location>
        <begin position="375"/>
        <end position="469"/>
    </location>
</feature>
<evidence type="ECO:0000256" key="3">
    <source>
        <dbReference type="ARBA" id="ARBA00022989"/>
    </source>
</evidence>
<feature type="region of interest" description="Disordered" evidence="5">
    <location>
        <begin position="525"/>
        <end position="634"/>
    </location>
</feature>
<evidence type="ECO:0000313" key="8">
    <source>
        <dbReference type="Proteomes" id="UP000218209"/>
    </source>
</evidence>
<keyword evidence="3 6" id="KW-1133">Transmembrane helix</keyword>
<evidence type="ECO:0000256" key="6">
    <source>
        <dbReference type="SAM" id="Phobius"/>
    </source>
</evidence>
<feature type="compositionally biased region" description="Pro residues" evidence="5">
    <location>
        <begin position="419"/>
        <end position="428"/>
    </location>
</feature>
<evidence type="ECO:0000313" key="7">
    <source>
        <dbReference type="EMBL" id="OSX79531.1"/>
    </source>
</evidence>
<dbReference type="PANTHER" id="PTHR30238">
    <property type="entry name" value="MEMBRANE BOUND PREDICTED REDOX MODULATOR"/>
    <property type="match status" value="1"/>
</dbReference>
<dbReference type="InterPro" id="IPR022369">
    <property type="entry name" value="Integral_membrane_TerC_rswitch"/>
</dbReference>
<proteinExistence type="predicted"/>
<accession>A0A1X6PFB1</accession>
<evidence type="ECO:0000256" key="2">
    <source>
        <dbReference type="ARBA" id="ARBA00022692"/>
    </source>
</evidence>
<dbReference type="PANTHER" id="PTHR30238:SF0">
    <property type="entry name" value="THYLAKOID MEMBRANE PROTEIN TERC, CHLOROPLASTIC"/>
    <property type="match status" value="1"/>
</dbReference>
<feature type="region of interest" description="Disordered" evidence="5">
    <location>
        <begin position="42"/>
        <end position="94"/>
    </location>
</feature>
<keyword evidence="2 6" id="KW-0812">Transmembrane</keyword>
<dbReference type="Pfam" id="PF03741">
    <property type="entry name" value="TerC"/>
    <property type="match status" value="1"/>
</dbReference>
<feature type="transmembrane region" description="Helical" evidence="6">
    <location>
        <begin position="297"/>
        <end position="317"/>
    </location>
</feature>
<evidence type="ECO:0000256" key="5">
    <source>
        <dbReference type="SAM" id="MobiDB-lite"/>
    </source>
</evidence>
<gene>
    <name evidence="7" type="ORF">BU14_0075s0021</name>
</gene>
<dbReference type="EMBL" id="KV918789">
    <property type="protein sequence ID" value="OSX79531.1"/>
    <property type="molecule type" value="Genomic_DNA"/>
</dbReference>
<comment type="subcellular location">
    <subcellularLocation>
        <location evidence="1">Membrane</location>
        <topology evidence="1">Multi-pass membrane protein</topology>
    </subcellularLocation>
</comment>